<evidence type="ECO:0000313" key="2">
    <source>
        <dbReference type="Proteomes" id="UP001148662"/>
    </source>
</evidence>
<dbReference type="Proteomes" id="UP001148662">
    <property type="component" value="Unassembled WGS sequence"/>
</dbReference>
<accession>A0ACC1TFE7</accession>
<name>A0ACC1TFE7_9APHY</name>
<proteinExistence type="predicted"/>
<evidence type="ECO:0000313" key="1">
    <source>
        <dbReference type="EMBL" id="KAJ3559885.1"/>
    </source>
</evidence>
<protein>
    <submittedName>
        <fullName evidence="1">Uncharacterized protein</fullName>
    </submittedName>
</protein>
<gene>
    <name evidence="1" type="ORF">NM688_g62</name>
</gene>
<dbReference type="EMBL" id="JANHOG010000005">
    <property type="protein sequence ID" value="KAJ3559885.1"/>
    <property type="molecule type" value="Genomic_DNA"/>
</dbReference>
<keyword evidence="2" id="KW-1185">Reference proteome</keyword>
<organism evidence="1 2">
    <name type="scientific">Phlebia brevispora</name>
    <dbReference type="NCBI Taxonomy" id="194682"/>
    <lineage>
        <taxon>Eukaryota</taxon>
        <taxon>Fungi</taxon>
        <taxon>Dikarya</taxon>
        <taxon>Basidiomycota</taxon>
        <taxon>Agaricomycotina</taxon>
        <taxon>Agaricomycetes</taxon>
        <taxon>Polyporales</taxon>
        <taxon>Meruliaceae</taxon>
        <taxon>Phlebia</taxon>
    </lineage>
</organism>
<sequence>MVNEHGLNGNKPSPPDELVRPVIEDLVRRGYKNWEIVEELQRKNVYNTAEYSLSLSVLKKKRSAWKLYSSRGQSHTVFSIGPAVERMRTKYPTMGAFKMKHALLNEENINVSKKMILQYMQAHHPGDLAARRANRLVRRQFWCIGVNDVWSMDQHDKWRKFELYLHICIETYSSLILWLRIWWTNRNPRLICGYYLDTLEEQGYIMPLLTQSDPGTENNNVANAQTLLRHRQDPDLADSLQHKFVGGKRNIKPEIAWRLLRQTWTPGFEELLNRGLVEGIYNPDDILERFVFHYIFIPWLQKELDIYRKTFNDTRPRYDRRKILPRGRPIQIFENPEKFHTLDFAIIDVEQADIDDMRAKYAPPDAPCFELVPPRFAELASQYYANTYGEGGMPEVNRENAWQLYLELLEFFRNIEVEDDSLLTEIEEAAARPSVGEDPEDLAAVLDLPRPRGIEKVVGGEARVINGKHRNVGGKLIFEDQNNQDEDEEDEDEDTEVELEFFEWSDEEMPGADNGDEDEEDEEYR</sequence>
<reference evidence="1" key="1">
    <citation type="submission" date="2022-07" db="EMBL/GenBank/DDBJ databases">
        <title>Genome Sequence of Phlebia brevispora.</title>
        <authorList>
            <person name="Buettner E."/>
        </authorList>
    </citation>
    <scope>NUCLEOTIDE SEQUENCE</scope>
    <source>
        <strain evidence="1">MPL23</strain>
    </source>
</reference>
<comment type="caution">
    <text evidence="1">The sequence shown here is derived from an EMBL/GenBank/DDBJ whole genome shotgun (WGS) entry which is preliminary data.</text>
</comment>